<dbReference type="Proteomes" id="UP001530315">
    <property type="component" value="Unassembled WGS sequence"/>
</dbReference>
<sequence length="225" mass="24857">MMTWKDASGIGAIISPWAGFALAVIGWLVGAVVQSGSISLANLGANEVMLSGSFIAIFSYGINHFLYSKFVDPQNLGFAIHDSNIHFVTQDLSGLGAEQRDKEMVDKTRRWITTRGYFLTFDLVVLVVLWPVASTAAKTFIESYFVFRVLLSVIWAFGAAIIITVLPLWESQDEIVRVIVGNFSFCTGNLAAFNYADEKTLAKAVKEQAESGMQIRSSLHEQFRD</sequence>
<feature type="transmembrane region" description="Helical" evidence="2">
    <location>
        <begin position="48"/>
        <end position="67"/>
    </location>
</feature>
<comment type="caution">
    <text evidence="3">The sequence shown here is derived from an EMBL/GenBank/DDBJ whole genome shotgun (WGS) entry which is preliminary data.</text>
</comment>
<evidence type="ECO:0000256" key="1">
    <source>
        <dbReference type="ARBA" id="ARBA00022448"/>
    </source>
</evidence>
<keyword evidence="2" id="KW-0472">Membrane</keyword>
<dbReference type="EMBL" id="JALLAZ020000204">
    <property type="protein sequence ID" value="KAL3800967.1"/>
    <property type="molecule type" value="Genomic_DNA"/>
</dbReference>
<evidence type="ECO:0000313" key="4">
    <source>
        <dbReference type="Proteomes" id="UP001530315"/>
    </source>
</evidence>
<feature type="transmembrane region" description="Helical" evidence="2">
    <location>
        <begin position="116"/>
        <end position="133"/>
    </location>
</feature>
<keyword evidence="2" id="KW-0812">Transmembrane</keyword>
<keyword evidence="2" id="KW-1133">Transmembrane helix</keyword>
<accession>A0ABD3QKL2</accession>
<keyword evidence="4" id="KW-1185">Reference proteome</keyword>
<evidence type="ECO:0000256" key="2">
    <source>
        <dbReference type="SAM" id="Phobius"/>
    </source>
</evidence>
<dbReference type="AlphaFoldDB" id="A0ABD3QKL2"/>
<dbReference type="InterPro" id="IPR031155">
    <property type="entry name" value="DUR"/>
</dbReference>
<feature type="transmembrane region" description="Helical" evidence="2">
    <location>
        <begin position="145"/>
        <end position="169"/>
    </location>
</feature>
<reference evidence="3 4" key="1">
    <citation type="submission" date="2024-10" db="EMBL/GenBank/DDBJ databases">
        <title>Updated reference genomes for cyclostephanoid diatoms.</title>
        <authorList>
            <person name="Roberts W.R."/>
            <person name="Alverson A.J."/>
        </authorList>
    </citation>
    <scope>NUCLEOTIDE SEQUENCE [LARGE SCALE GENOMIC DNA]</scope>
    <source>
        <strain evidence="3 4">AJA276-08</strain>
    </source>
</reference>
<name>A0ABD3QKL2_9STRA</name>
<evidence type="ECO:0000313" key="3">
    <source>
        <dbReference type="EMBL" id="KAL3800967.1"/>
    </source>
</evidence>
<protein>
    <submittedName>
        <fullName evidence="3">Uncharacterized protein</fullName>
    </submittedName>
</protein>
<feature type="transmembrane region" description="Helical" evidence="2">
    <location>
        <begin position="7"/>
        <end position="28"/>
    </location>
</feature>
<dbReference type="PANTHER" id="PTHR46154:SF4">
    <property type="entry name" value="UREA ACTIVE TRANSPORTER"/>
    <property type="match status" value="1"/>
</dbReference>
<keyword evidence="1" id="KW-0813">Transport</keyword>
<proteinExistence type="predicted"/>
<dbReference type="PANTHER" id="PTHR46154">
    <property type="match status" value="1"/>
</dbReference>
<gene>
    <name evidence="3" type="ORF">ACHAW5_006700</name>
</gene>
<organism evidence="3 4">
    <name type="scientific">Stephanodiscus triporus</name>
    <dbReference type="NCBI Taxonomy" id="2934178"/>
    <lineage>
        <taxon>Eukaryota</taxon>
        <taxon>Sar</taxon>
        <taxon>Stramenopiles</taxon>
        <taxon>Ochrophyta</taxon>
        <taxon>Bacillariophyta</taxon>
        <taxon>Coscinodiscophyceae</taxon>
        <taxon>Thalassiosirophycidae</taxon>
        <taxon>Stephanodiscales</taxon>
        <taxon>Stephanodiscaceae</taxon>
        <taxon>Stephanodiscus</taxon>
    </lineage>
</organism>